<evidence type="ECO:0000256" key="5">
    <source>
        <dbReference type="ARBA" id="ARBA00023002"/>
    </source>
</evidence>
<gene>
    <name evidence="7" type="ORF">DN069_33565</name>
</gene>
<dbReference type="Gene3D" id="3.30.465.10">
    <property type="match status" value="1"/>
</dbReference>
<dbReference type="PROSITE" id="PS51387">
    <property type="entry name" value="FAD_PCMH"/>
    <property type="match status" value="1"/>
</dbReference>
<evidence type="ECO:0000313" key="7">
    <source>
        <dbReference type="EMBL" id="RAG81321.1"/>
    </source>
</evidence>
<evidence type="ECO:0000256" key="3">
    <source>
        <dbReference type="ARBA" id="ARBA00022630"/>
    </source>
</evidence>
<dbReference type="EMBL" id="QKYN01000166">
    <property type="protein sequence ID" value="RAG81321.1"/>
    <property type="molecule type" value="Genomic_DNA"/>
</dbReference>
<sequence length="473" mass="49098">MTSNATSAHIVGPLRSRLGSEVHAPGTAGYENTLARVFFPEAARRRPACVVAPRTADEVATVLRATTEAGVRVTVRGGGLSSNCVADGAVMLDLSAHLGAARPQGDRVVVDGGATMAAMLAALAPAARTVPVGVVGHTGLGMATRGGIGFLTRSQGLTLDHLVGVELVLPSGDVVQLSERSSGEDADLWWAVRGGAPMVGVVTSAVFRTHETGPVWVDRMVLGLEALAAYFRVAPELPRDTSMSAVLGHTPLSPDEPVLFVFTACASRDDRAVERARSAASAVAAGAGSSPLHRTEASGLRPGALPEFAIPGAGGAEPAPIRLPRPGDGPRGSFFGKAPLAGPTLDAAVADALADRIRAAPTKACRIDFQHTGGALADVDDTATAFWGRTAEWSIPLNAIWDDDVDDAACRRWTRDTLQTLAAHTVGVYNVELRPGLPETEAETRAAYGGNLARLQTLRHRYDPSGVLAPLLP</sequence>
<comment type="cofactor">
    <cofactor evidence="1">
        <name>FAD</name>
        <dbReference type="ChEBI" id="CHEBI:57692"/>
    </cofactor>
</comment>
<comment type="caution">
    <text evidence="7">The sequence shown here is derived from an EMBL/GenBank/DDBJ whole genome shotgun (WGS) entry which is preliminary data.</text>
</comment>
<evidence type="ECO:0000313" key="8">
    <source>
        <dbReference type="Proteomes" id="UP000248889"/>
    </source>
</evidence>
<dbReference type="Pfam" id="PF01565">
    <property type="entry name" value="FAD_binding_4"/>
    <property type="match status" value="1"/>
</dbReference>
<dbReference type="AlphaFoldDB" id="A0A2X0ID48"/>
<evidence type="ECO:0000256" key="4">
    <source>
        <dbReference type="ARBA" id="ARBA00022827"/>
    </source>
</evidence>
<keyword evidence="5" id="KW-0560">Oxidoreductase</keyword>
<dbReference type="InterPro" id="IPR016167">
    <property type="entry name" value="FAD-bd_PCMH_sub1"/>
</dbReference>
<evidence type="ECO:0000256" key="1">
    <source>
        <dbReference type="ARBA" id="ARBA00001974"/>
    </source>
</evidence>
<organism evidence="7 8">
    <name type="scientific">Streptacidiphilus pinicola</name>
    <dbReference type="NCBI Taxonomy" id="2219663"/>
    <lineage>
        <taxon>Bacteria</taxon>
        <taxon>Bacillati</taxon>
        <taxon>Actinomycetota</taxon>
        <taxon>Actinomycetes</taxon>
        <taxon>Kitasatosporales</taxon>
        <taxon>Streptomycetaceae</taxon>
        <taxon>Streptacidiphilus</taxon>
    </lineage>
</organism>
<keyword evidence="4" id="KW-0274">FAD</keyword>
<dbReference type="InterPro" id="IPR016166">
    <property type="entry name" value="FAD-bd_PCMH"/>
</dbReference>
<dbReference type="InterPro" id="IPR016169">
    <property type="entry name" value="FAD-bd_PCMH_sub2"/>
</dbReference>
<keyword evidence="3" id="KW-0285">Flavoprotein</keyword>
<accession>A0A2X0ID48</accession>
<dbReference type="InterPro" id="IPR050416">
    <property type="entry name" value="FAD-linked_Oxidoreductase"/>
</dbReference>
<evidence type="ECO:0000259" key="6">
    <source>
        <dbReference type="PROSITE" id="PS51387"/>
    </source>
</evidence>
<dbReference type="InterPro" id="IPR036318">
    <property type="entry name" value="FAD-bd_PCMH-like_sf"/>
</dbReference>
<dbReference type="GO" id="GO:0071949">
    <property type="term" value="F:FAD binding"/>
    <property type="evidence" value="ECO:0007669"/>
    <property type="project" value="InterPro"/>
</dbReference>
<dbReference type="RefSeq" id="WP_111507025.1">
    <property type="nucleotide sequence ID" value="NZ_QKYN01000166.1"/>
</dbReference>
<dbReference type="PANTHER" id="PTHR42973:SF39">
    <property type="entry name" value="FAD-BINDING PCMH-TYPE DOMAIN-CONTAINING PROTEIN"/>
    <property type="match status" value="1"/>
</dbReference>
<dbReference type="SUPFAM" id="SSF56176">
    <property type="entry name" value="FAD-binding/transporter-associated domain-like"/>
    <property type="match status" value="1"/>
</dbReference>
<dbReference type="OrthoDB" id="9775082at2"/>
<comment type="similarity">
    <text evidence="2">Belongs to the oxygen-dependent FAD-linked oxidoreductase family.</text>
</comment>
<keyword evidence="8" id="KW-1185">Reference proteome</keyword>
<reference evidence="7 8" key="1">
    <citation type="submission" date="2018-06" db="EMBL/GenBank/DDBJ databases">
        <title>Streptacidiphilus pinicola sp. nov., isolated from pine grove soil.</title>
        <authorList>
            <person name="Roh S.G."/>
            <person name="Park S."/>
            <person name="Kim M.-K."/>
            <person name="Yun B.-R."/>
            <person name="Park J."/>
            <person name="Kim M.J."/>
            <person name="Kim Y.S."/>
            <person name="Kim S.B."/>
        </authorList>
    </citation>
    <scope>NUCLEOTIDE SEQUENCE [LARGE SCALE GENOMIC DNA]</scope>
    <source>
        <strain evidence="7 8">MMS16-CNU450</strain>
    </source>
</reference>
<dbReference type="Proteomes" id="UP000248889">
    <property type="component" value="Unassembled WGS sequence"/>
</dbReference>
<proteinExistence type="inferred from homology"/>
<dbReference type="Gene3D" id="3.40.462.20">
    <property type="match status" value="1"/>
</dbReference>
<dbReference type="InterPro" id="IPR006094">
    <property type="entry name" value="Oxid_FAD_bind_N"/>
</dbReference>
<dbReference type="GO" id="GO:0016491">
    <property type="term" value="F:oxidoreductase activity"/>
    <property type="evidence" value="ECO:0007669"/>
    <property type="project" value="UniProtKB-KW"/>
</dbReference>
<dbReference type="PANTHER" id="PTHR42973">
    <property type="entry name" value="BINDING OXIDOREDUCTASE, PUTATIVE (AFU_ORTHOLOGUE AFUA_1G17690)-RELATED"/>
    <property type="match status" value="1"/>
</dbReference>
<dbReference type="Gene3D" id="3.30.43.10">
    <property type="entry name" value="Uridine Diphospho-n-acetylenolpyruvylglucosamine Reductase, domain 2"/>
    <property type="match status" value="1"/>
</dbReference>
<name>A0A2X0ID48_9ACTN</name>
<evidence type="ECO:0000256" key="2">
    <source>
        <dbReference type="ARBA" id="ARBA00005466"/>
    </source>
</evidence>
<feature type="domain" description="FAD-binding PCMH-type" evidence="6">
    <location>
        <begin position="43"/>
        <end position="212"/>
    </location>
</feature>
<protein>
    <submittedName>
        <fullName evidence="7">FAD-binding protein</fullName>
    </submittedName>
</protein>